<evidence type="ECO:0000256" key="4">
    <source>
        <dbReference type="RuleBase" id="RU000363"/>
    </source>
</evidence>
<dbReference type="InterPro" id="IPR036291">
    <property type="entry name" value="NAD(P)-bd_dom_sf"/>
</dbReference>
<reference evidence="5 6" key="1">
    <citation type="journal article" date="2018" name="IMA Fungus">
        <title>IMA Genome-F 9: Draft genome sequence of Annulohypoxylon stygium, Aspergillus mulundensis, Berkeleyomyces basicola (syn. Thielaviopsis basicola), Ceratocystis smalleyi, two Cercospora beticola strains, Coleophoma cylindrospora, Fusarium fracticaudum, Phialophora cf. hyalina, and Morchella septimelata.</title>
        <authorList>
            <person name="Wingfield B.D."/>
            <person name="Bills G.F."/>
            <person name="Dong Y."/>
            <person name="Huang W."/>
            <person name="Nel W.J."/>
            <person name="Swalarsk-Parry B.S."/>
            <person name="Vaghefi N."/>
            <person name="Wilken P.M."/>
            <person name="An Z."/>
            <person name="de Beer Z.W."/>
            <person name="De Vos L."/>
            <person name="Chen L."/>
            <person name="Duong T.A."/>
            <person name="Gao Y."/>
            <person name="Hammerbacher A."/>
            <person name="Kikkert J.R."/>
            <person name="Li Y."/>
            <person name="Li H."/>
            <person name="Li K."/>
            <person name="Li Q."/>
            <person name="Liu X."/>
            <person name="Ma X."/>
            <person name="Naidoo K."/>
            <person name="Pethybridge S.J."/>
            <person name="Sun J."/>
            <person name="Steenkamp E.T."/>
            <person name="van der Nest M.A."/>
            <person name="van Wyk S."/>
            <person name="Wingfield M.J."/>
            <person name="Xiong C."/>
            <person name="Yue Q."/>
            <person name="Zhang X."/>
        </authorList>
    </citation>
    <scope>NUCLEOTIDE SEQUENCE [LARGE SCALE GENOMIC DNA]</scope>
    <source>
        <strain evidence="5 6">BP6252</strain>
    </source>
</reference>
<dbReference type="EMBL" id="PDLM01000006">
    <property type="protein sequence ID" value="RDW75139.1"/>
    <property type="molecule type" value="Genomic_DNA"/>
</dbReference>
<dbReference type="SUPFAM" id="SSF51735">
    <property type="entry name" value="NAD(P)-binding Rossmann-fold domains"/>
    <property type="match status" value="1"/>
</dbReference>
<evidence type="ECO:0000256" key="1">
    <source>
        <dbReference type="ARBA" id="ARBA00006484"/>
    </source>
</evidence>
<dbReference type="AlphaFoldDB" id="A0A3D8RM64"/>
<keyword evidence="2" id="KW-0521">NADP</keyword>
<name>A0A3D8RM64_9HELO</name>
<dbReference type="InterPro" id="IPR020904">
    <property type="entry name" value="Sc_DH/Rdtase_CS"/>
</dbReference>
<dbReference type="InterPro" id="IPR002347">
    <property type="entry name" value="SDR_fam"/>
</dbReference>
<evidence type="ECO:0000256" key="2">
    <source>
        <dbReference type="ARBA" id="ARBA00022857"/>
    </source>
</evidence>
<organism evidence="5 6">
    <name type="scientific">Coleophoma cylindrospora</name>
    <dbReference type="NCBI Taxonomy" id="1849047"/>
    <lineage>
        <taxon>Eukaryota</taxon>
        <taxon>Fungi</taxon>
        <taxon>Dikarya</taxon>
        <taxon>Ascomycota</taxon>
        <taxon>Pezizomycotina</taxon>
        <taxon>Leotiomycetes</taxon>
        <taxon>Helotiales</taxon>
        <taxon>Dermateaceae</taxon>
        <taxon>Coleophoma</taxon>
    </lineage>
</organism>
<evidence type="ECO:0000313" key="5">
    <source>
        <dbReference type="EMBL" id="RDW75139.1"/>
    </source>
</evidence>
<dbReference type="CDD" id="cd05233">
    <property type="entry name" value="SDR_c"/>
    <property type="match status" value="1"/>
</dbReference>
<gene>
    <name evidence="5" type="ORF">BP6252_06281</name>
</gene>
<comment type="caution">
    <text evidence="5">The sequence shown here is derived from an EMBL/GenBank/DDBJ whole genome shotgun (WGS) entry which is preliminary data.</text>
</comment>
<dbReference type="FunFam" id="3.40.50.720:FF:000374">
    <property type="entry name" value="3-oxoacyl-(Acyl-carrier-protein) reductase"/>
    <property type="match status" value="1"/>
</dbReference>
<dbReference type="Pfam" id="PF00106">
    <property type="entry name" value="adh_short"/>
    <property type="match status" value="1"/>
</dbReference>
<keyword evidence="3" id="KW-0560">Oxidoreductase</keyword>
<dbReference type="OrthoDB" id="47007at2759"/>
<dbReference type="Proteomes" id="UP000256645">
    <property type="component" value="Unassembled WGS sequence"/>
</dbReference>
<dbReference type="PANTHER" id="PTHR43639">
    <property type="entry name" value="OXIDOREDUCTASE, SHORT-CHAIN DEHYDROGENASE/REDUCTASE FAMILY (AFU_ORTHOLOGUE AFUA_5G02870)"/>
    <property type="match status" value="1"/>
</dbReference>
<proteinExistence type="inferred from homology"/>
<dbReference type="PANTHER" id="PTHR43639:SF1">
    <property type="entry name" value="SHORT-CHAIN DEHYDROGENASE_REDUCTASE FAMILY PROTEIN"/>
    <property type="match status" value="1"/>
</dbReference>
<evidence type="ECO:0000313" key="6">
    <source>
        <dbReference type="Proteomes" id="UP000256645"/>
    </source>
</evidence>
<comment type="similarity">
    <text evidence="1 4">Belongs to the short-chain dehydrogenases/reductases (SDR) family.</text>
</comment>
<dbReference type="GO" id="GO:0016491">
    <property type="term" value="F:oxidoreductase activity"/>
    <property type="evidence" value="ECO:0007669"/>
    <property type="project" value="UniProtKB-KW"/>
</dbReference>
<evidence type="ECO:0000256" key="3">
    <source>
        <dbReference type="ARBA" id="ARBA00023002"/>
    </source>
</evidence>
<dbReference type="PRINTS" id="PR00081">
    <property type="entry name" value="GDHRDH"/>
</dbReference>
<keyword evidence="6" id="KW-1185">Reference proteome</keyword>
<dbReference type="PROSITE" id="PS00061">
    <property type="entry name" value="ADH_SHORT"/>
    <property type="match status" value="1"/>
</dbReference>
<dbReference type="Gene3D" id="3.40.50.720">
    <property type="entry name" value="NAD(P)-binding Rossmann-like Domain"/>
    <property type="match status" value="1"/>
</dbReference>
<protein>
    <submittedName>
        <fullName evidence="5">Uncharacterized protein</fullName>
    </submittedName>
</protein>
<dbReference type="STRING" id="1849047.A0A3D8RM64"/>
<sequence>MASHGQTIPTFPVHQGKLAIVTGGARSIGAGIARNLAAKGANILISYLTEGSDAAAAALAEELTSKHGVVAVPCRADISTPEGCTAVIETCKSKMPPNAKTGKLQVDILINCAAIMIGIGPVESITTEDFTQSYKTNVLGPILLTGACKPYLPTDRSGRIVNISSIGQKVGMPYLTLYNGTKGALEAMTRTWSRELAEQATVNTINPGSVLTDMFRQCSDDVLAAQAQWSPLIPLSGTREWDTEEVKEVGRKWGGRPAYVEDIAGIVAIVCNPESGWMTGSVVSANGGQCFST</sequence>
<accession>A0A3D8RM64</accession>
<dbReference type="PRINTS" id="PR00080">
    <property type="entry name" value="SDRFAMILY"/>
</dbReference>